<protein>
    <recommendedName>
        <fullName evidence="6">Pectinesterase inhibitor domain-containing protein</fullName>
    </recommendedName>
</protein>
<dbReference type="InterPro" id="IPR035513">
    <property type="entry name" value="Invertase/methylesterase_inhib"/>
</dbReference>
<dbReference type="InterPro" id="IPR052421">
    <property type="entry name" value="PCW_Enzyme_Inhibitor"/>
</dbReference>
<evidence type="ECO:0000256" key="5">
    <source>
        <dbReference type="SAM" id="SignalP"/>
    </source>
</evidence>
<feature type="signal peptide" evidence="5">
    <location>
        <begin position="1"/>
        <end position="19"/>
    </location>
</feature>
<dbReference type="PANTHER" id="PTHR36710">
    <property type="entry name" value="PECTINESTERASE INHIBITOR-LIKE"/>
    <property type="match status" value="1"/>
</dbReference>
<evidence type="ECO:0000256" key="1">
    <source>
        <dbReference type="ARBA" id="ARBA00022729"/>
    </source>
</evidence>
<evidence type="ECO:0000313" key="8">
    <source>
        <dbReference type="Proteomes" id="UP000594263"/>
    </source>
</evidence>
<reference evidence="7" key="1">
    <citation type="submission" date="2021-01" db="UniProtKB">
        <authorList>
            <consortium name="EnsemblPlants"/>
        </authorList>
    </citation>
    <scope>IDENTIFICATION</scope>
</reference>
<dbReference type="SMART" id="SM00856">
    <property type="entry name" value="PMEI"/>
    <property type="match status" value="1"/>
</dbReference>
<feature type="compositionally biased region" description="Low complexity" evidence="4">
    <location>
        <begin position="65"/>
        <end position="112"/>
    </location>
</feature>
<evidence type="ECO:0000256" key="3">
    <source>
        <dbReference type="ARBA" id="ARBA00038471"/>
    </source>
</evidence>
<accession>A0A7N0VG48</accession>
<dbReference type="Pfam" id="PF04043">
    <property type="entry name" value="PMEI"/>
    <property type="match status" value="1"/>
</dbReference>
<evidence type="ECO:0000256" key="2">
    <source>
        <dbReference type="ARBA" id="ARBA00023157"/>
    </source>
</evidence>
<evidence type="ECO:0000256" key="4">
    <source>
        <dbReference type="SAM" id="MobiDB-lite"/>
    </source>
</evidence>
<comment type="similarity">
    <text evidence="3">Belongs to the PMEI family.</text>
</comment>
<dbReference type="Gene3D" id="1.20.140.40">
    <property type="entry name" value="Invertase/pectin methylesterase inhibitor family protein"/>
    <property type="match status" value="1"/>
</dbReference>
<keyword evidence="2" id="KW-1015">Disulfide bond</keyword>
<proteinExistence type="inferred from homology"/>
<name>A0A7N0VG48_KALFE</name>
<dbReference type="Proteomes" id="UP000594263">
    <property type="component" value="Unplaced"/>
</dbReference>
<keyword evidence="1 5" id="KW-0732">Signal</keyword>
<dbReference type="PANTHER" id="PTHR36710:SF18">
    <property type="entry name" value="PECTINESTERASE INHIBITOR 5-RELATED"/>
    <property type="match status" value="1"/>
</dbReference>
<dbReference type="NCBIfam" id="TIGR01614">
    <property type="entry name" value="PME_inhib"/>
    <property type="match status" value="1"/>
</dbReference>
<evidence type="ECO:0000259" key="6">
    <source>
        <dbReference type="SMART" id="SM00856"/>
    </source>
</evidence>
<keyword evidence="8" id="KW-1185">Reference proteome</keyword>
<dbReference type="Gramene" id="Kaladp0809s0124.1.v1.1">
    <property type="protein sequence ID" value="Kaladp0809s0124.1.v1.1.CDS.1"/>
    <property type="gene ID" value="Kaladp0809s0124.v1.1"/>
</dbReference>
<sequence length="259" mass="27215">MVLVVYFASTLFFALSAEATWLSRFSFFPSHLEIQAASFGLSPELAPSQAPSPASVPPLSCAYSPAQAPAPQSPSPAAQAPSYSHAPAPSLQAVSSSPSLSPSSSPSAAVSPDDPGLRNICDKTDYPALCRASVFPFLHSNFDHFSVLKLSIDACVNHTQAAIQKAAELANNPDTEEIIQVCQESYAAAMEDLKESASALAARDLITFRTKMSSVITSIGTCDETFGEDPEMESSSPLSAIDETITRLASNVIAIGGRL</sequence>
<dbReference type="OMA" id="VNHFIFA"/>
<dbReference type="GO" id="GO:0004857">
    <property type="term" value="F:enzyme inhibitor activity"/>
    <property type="evidence" value="ECO:0007669"/>
    <property type="project" value="InterPro"/>
</dbReference>
<dbReference type="SUPFAM" id="SSF101148">
    <property type="entry name" value="Plant invertase/pectin methylesterase inhibitor"/>
    <property type="match status" value="1"/>
</dbReference>
<feature type="chain" id="PRO_5029610994" description="Pectinesterase inhibitor domain-containing protein" evidence="5">
    <location>
        <begin position="20"/>
        <end position="259"/>
    </location>
</feature>
<feature type="region of interest" description="Disordered" evidence="4">
    <location>
        <begin position="65"/>
        <end position="116"/>
    </location>
</feature>
<dbReference type="EnsemblPlants" id="Kaladp0809s0124.1.v1.1">
    <property type="protein sequence ID" value="Kaladp0809s0124.1.v1.1.CDS.1"/>
    <property type="gene ID" value="Kaladp0809s0124.v1.1"/>
</dbReference>
<evidence type="ECO:0000313" key="7">
    <source>
        <dbReference type="EnsemblPlants" id="Kaladp0809s0124.1.v1.1.CDS.1"/>
    </source>
</evidence>
<dbReference type="AlphaFoldDB" id="A0A7N0VG48"/>
<organism evidence="7 8">
    <name type="scientific">Kalanchoe fedtschenkoi</name>
    <name type="common">Lavender scallops</name>
    <name type="synonym">South American air plant</name>
    <dbReference type="NCBI Taxonomy" id="63787"/>
    <lineage>
        <taxon>Eukaryota</taxon>
        <taxon>Viridiplantae</taxon>
        <taxon>Streptophyta</taxon>
        <taxon>Embryophyta</taxon>
        <taxon>Tracheophyta</taxon>
        <taxon>Spermatophyta</taxon>
        <taxon>Magnoliopsida</taxon>
        <taxon>eudicotyledons</taxon>
        <taxon>Gunneridae</taxon>
        <taxon>Pentapetalae</taxon>
        <taxon>Saxifragales</taxon>
        <taxon>Crassulaceae</taxon>
        <taxon>Kalanchoe</taxon>
    </lineage>
</organism>
<feature type="domain" description="Pectinesterase inhibitor" evidence="6">
    <location>
        <begin position="112"/>
        <end position="255"/>
    </location>
</feature>
<dbReference type="CDD" id="cd15800">
    <property type="entry name" value="PMEI-like_2"/>
    <property type="match status" value="1"/>
</dbReference>
<dbReference type="InterPro" id="IPR006501">
    <property type="entry name" value="Pectinesterase_inhib_dom"/>
</dbReference>